<evidence type="ECO:0000313" key="1">
    <source>
        <dbReference type="EMBL" id="MEZ7197743.1"/>
    </source>
</evidence>
<dbReference type="EMBL" id="JBGLYH010000040">
    <property type="protein sequence ID" value="MEZ7197743.1"/>
    <property type="molecule type" value="Genomic_DNA"/>
</dbReference>
<comment type="caution">
    <text evidence="1">The sequence shown here is derived from an EMBL/GenBank/DDBJ whole genome shotgun (WGS) entry which is preliminary data.</text>
</comment>
<proteinExistence type="predicted"/>
<organism evidence="1 2">
    <name type="scientific">Pseudodesulfovibrio karagichevae</name>
    <dbReference type="NCBI Taxonomy" id="3239305"/>
    <lineage>
        <taxon>Bacteria</taxon>
        <taxon>Pseudomonadati</taxon>
        <taxon>Thermodesulfobacteriota</taxon>
        <taxon>Desulfovibrionia</taxon>
        <taxon>Desulfovibrionales</taxon>
        <taxon>Desulfovibrionaceae</taxon>
    </lineage>
</organism>
<name>A0ABV4K7E0_9BACT</name>
<protein>
    <submittedName>
        <fullName evidence="1">Uncharacterized protein</fullName>
    </submittedName>
</protein>
<reference evidence="1 2" key="1">
    <citation type="submission" date="2024-08" db="EMBL/GenBank/DDBJ databases">
        <title>Sulfate-reducing bacteria isolated from formation water of the oil field in Kazakhstan and description of Pseudodesulfovibrio sp.</title>
        <authorList>
            <person name="Bidzhieva S.K."/>
            <person name="Tourova T.P."/>
            <person name="Grouzdev D.S."/>
            <person name="Beletsky A.V."/>
            <person name="Sokolova D.S."/>
            <person name="Samigullina S.R."/>
            <person name="Poltaraus A.B."/>
            <person name="Avtukh A.N."/>
            <person name="Tereshina V.M."/>
            <person name="Zhaparov N.S."/>
            <person name="Mardanov A.V."/>
            <person name="Nazina T.N."/>
        </authorList>
    </citation>
    <scope>NUCLEOTIDE SEQUENCE [LARGE SCALE GENOMIC DNA]</scope>
    <source>
        <strain evidence="1 2">9FUS</strain>
    </source>
</reference>
<dbReference type="RefSeq" id="WP_371387256.1">
    <property type="nucleotide sequence ID" value="NZ_JBGLYH010000040.1"/>
</dbReference>
<sequence length="53" mass="6693">MTEEQIKAMYQWKDDFITRMVKKKKPSRKDGREFRALRRQFQYYFFGINKQQP</sequence>
<accession>A0ABV4K7E0</accession>
<dbReference type="Proteomes" id="UP001568698">
    <property type="component" value="Unassembled WGS sequence"/>
</dbReference>
<gene>
    <name evidence="1" type="ORF">AB6M95_13345</name>
</gene>
<keyword evidence="2" id="KW-1185">Reference proteome</keyword>
<evidence type="ECO:0000313" key="2">
    <source>
        <dbReference type="Proteomes" id="UP001568698"/>
    </source>
</evidence>